<gene>
    <name evidence="1" type="ORF">LEP1GSC124_1301</name>
</gene>
<organism evidence="1 2">
    <name type="scientific">Leptospira interrogans serovar Pyrogenes str. 200701872</name>
    <dbReference type="NCBI Taxonomy" id="1193029"/>
    <lineage>
        <taxon>Bacteria</taxon>
        <taxon>Pseudomonadati</taxon>
        <taxon>Spirochaetota</taxon>
        <taxon>Spirochaetia</taxon>
        <taxon>Leptospirales</taxon>
        <taxon>Leptospiraceae</taxon>
        <taxon>Leptospira</taxon>
    </lineage>
</organism>
<dbReference type="Proteomes" id="UP000012117">
    <property type="component" value="Unassembled WGS sequence"/>
</dbReference>
<dbReference type="EMBL" id="AKWN02000113">
    <property type="protein sequence ID" value="EMP08588.1"/>
    <property type="molecule type" value="Genomic_DNA"/>
</dbReference>
<protein>
    <submittedName>
        <fullName evidence="1">Uncharacterized protein</fullName>
    </submittedName>
</protein>
<sequence length="41" mass="4630">MHIPKKSSGTKTDLDRDHGWELLSKKGYEGVALISLDETWS</sequence>
<evidence type="ECO:0000313" key="1">
    <source>
        <dbReference type="EMBL" id="EMP08588.1"/>
    </source>
</evidence>
<reference evidence="1 2" key="1">
    <citation type="submission" date="2013-01" db="EMBL/GenBank/DDBJ databases">
        <authorList>
            <person name="Harkins D.M."/>
            <person name="Durkin A.S."/>
            <person name="Brinkac L.M."/>
            <person name="Haft D.H."/>
            <person name="Selengut J.D."/>
            <person name="Sanka R."/>
            <person name="DePew J."/>
            <person name="Purushe J."/>
            <person name="Picardeau M."/>
            <person name="Werts C."/>
            <person name="Goarant C."/>
            <person name="Vinetz J.M."/>
            <person name="Sutton G.G."/>
            <person name="Nierman W.C."/>
            <person name="Fouts D.E."/>
        </authorList>
    </citation>
    <scope>NUCLEOTIDE SEQUENCE [LARGE SCALE GENOMIC DNA]</scope>
    <source>
        <strain evidence="1 2">200701872</strain>
    </source>
</reference>
<accession>M6ZQ72</accession>
<name>M6ZQ72_LEPIR</name>
<comment type="caution">
    <text evidence="1">The sequence shown here is derived from an EMBL/GenBank/DDBJ whole genome shotgun (WGS) entry which is preliminary data.</text>
</comment>
<proteinExistence type="predicted"/>
<feature type="non-terminal residue" evidence="1">
    <location>
        <position position="41"/>
    </location>
</feature>
<evidence type="ECO:0000313" key="2">
    <source>
        <dbReference type="Proteomes" id="UP000012117"/>
    </source>
</evidence>
<dbReference type="AlphaFoldDB" id="M6ZQ72"/>